<dbReference type="InterPro" id="IPR046860">
    <property type="entry name" value="SnoaL_5"/>
</dbReference>
<dbReference type="AlphaFoldDB" id="A0A554VC59"/>
<dbReference type="Proteomes" id="UP000318833">
    <property type="component" value="Unassembled WGS sequence"/>
</dbReference>
<dbReference type="RefSeq" id="WP_109436152.1">
    <property type="nucleotide sequence ID" value="NZ_CANLFO010000003.1"/>
</dbReference>
<comment type="caution">
    <text evidence="2">The sequence shown here is derived from an EMBL/GenBank/DDBJ whole genome shotgun (WGS) entry which is preliminary data.</text>
</comment>
<dbReference type="OrthoDB" id="336094at2"/>
<dbReference type="Pfam" id="PF20409">
    <property type="entry name" value="SnoaL_5"/>
    <property type="match status" value="1"/>
</dbReference>
<accession>A0A554VC59</accession>
<evidence type="ECO:0000313" key="2">
    <source>
        <dbReference type="EMBL" id="TSE04255.1"/>
    </source>
</evidence>
<name>A0A554VC59_9FLAO</name>
<dbReference type="SUPFAM" id="SSF54427">
    <property type="entry name" value="NTF2-like"/>
    <property type="match status" value="1"/>
</dbReference>
<dbReference type="Gene3D" id="3.10.450.50">
    <property type="match status" value="1"/>
</dbReference>
<evidence type="ECO:0000259" key="1">
    <source>
        <dbReference type="Pfam" id="PF20409"/>
    </source>
</evidence>
<reference evidence="2 3" key="1">
    <citation type="submission" date="2019-07" db="EMBL/GenBank/DDBJ databases">
        <title>The draft genome sequence of Aquimarina algiphila M91.</title>
        <authorList>
            <person name="Meng X."/>
        </authorList>
    </citation>
    <scope>NUCLEOTIDE SEQUENCE [LARGE SCALE GENOMIC DNA]</scope>
    <source>
        <strain evidence="2 3">M91</strain>
    </source>
</reference>
<sequence length="117" mass="13651">MTITIANQLVDLLKEKKFLEAQEQLFALEAVNIEPEQYQERSVIGLKAMIQKEKTFLSNIKQWNRFEVSKPLVSSNHFSIRMITDVTLVNNTDVCIDEIIVYEVANGKIIKEQFFYH</sequence>
<protein>
    <submittedName>
        <fullName evidence="2">Nuclear transport factor 2 family protein</fullName>
    </submittedName>
</protein>
<keyword evidence="3" id="KW-1185">Reference proteome</keyword>
<feature type="domain" description="SnoaL-like" evidence="1">
    <location>
        <begin position="3"/>
        <end position="116"/>
    </location>
</feature>
<proteinExistence type="predicted"/>
<gene>
    <name evidence="2" type="ORF">FOF46_27055</name>
</gene>
<dbReference type="EMBL" id="VLNR01000085">
    <property type="protein sequence ID" value="TSE04255.1"/>
    <property type="molecule type" value="Genomic_DNA"/>
</dbReference>
<dbReference type="InterPro" id="IPR032710">
    <property type="entry name" value="NTF2-like_dom_sf"/>
</dbReference>
<organism evidence="2 3">
    <name type="scientific">Aquimarina algiphila</name>
    <dbReference type="NCBI Taxonomy" id="2047982"/>
    <lineage>
        <taxon>Bacteria</taxon>
        <taxon>Pseudomonadati</taxon>
        <taxon>Bacteroidota</taxon>
        <taxon>Flavobacteriia</taxon>
        <taxon>Flavobacteriales</taxon>
        <taxon>Flavobacteriaceae</taxon>
        <taxon>Aquimarina</taxon>
    </lineage>
</organism>
<evidence type="ECO:0000313" key="3">
    <source>
        <dbReference type="Proteomes" id="UP000318833"/>
    </source>
</evidence>